<dbReference type="Gene3D" id="3.40.50.2000">
    <property type="entry name" value="Glycogen Phosphorylase B"/>
    <property type="match status" value="1"/>
</dbReference>
<dbReference type="AlphaFoldDB" id="A0AA38J590"/>
<dbReference type="PANTHER" id="PTHR48043">
    <property type="entry name" value="EG:EG0003.4 PROTEIN-RELATED"/>
    <property type="match status" value="1"/>
</dbReference>
<dbReference type="Pfam" id="PF00201">
    <property type="entry name" value="UDPGT"/>
    <property type="match status" value="1"/>
</dbReference>
<evidence type="ECO:0000256" key="2">
    <source>
        <dbReference type="ARBA" id="ARBA00022676"/>
    </source>
</evidence>
<evidence type="ECO:0000313" key="6">
    <source>
        <dbReference type="Proteomes" id="UP001168821"/>
    </source>
</evidence>
<organism evidence="5 6">
    <name type="scientific">Zophobas morio</name>
    <dbReference type="NCBI Taxonomy" id="2755281"/>
    <lineage>
        <taxon>Eukaryota</taxon>
        <taxon>Metazoa</taxon>
        <taxon>Ecdysozoa</taxon>
        <taxon>Arthropoda</taxon>
        <taxon>Hexapoda</taxon>
        <taxon>Insecta</taxon>
        <taxon>Pterygota</taxon>
        <taxon>Neoptera</taxon>
        <taxon>Endopterygota</taxon>
        <taxon>Coleoptera</taxon>
        <taxon>Polyphaga</taxon>
        <taxon>Cucujiformia</taxon>
        <taxon>Tenebrionidae</taxon>
        <taxon>Zophobas</taxon>
    </lineage>
</organism>
<dbReference type="InterPro" id="IPR002213">
    <property type="entry name" value="UDP_glucos_trans"/>
</dbReference>
<evidence type="ECO:0000256" key="4">
    <source>
        <dbReference type="SAM" id="Phobius"/>
    </source>
</evidence>
<keyword evidence="6" id="KW-1185">Reference proteome</keyword>
<keyword evidence="3" id="KW-0808">Transferase</keyword>
<dbReference type="FunFam" id="3.40.50.2000:FF:000050">
    <property type="entry name" value="UDP-glucuronosyltransferase"/>
    <property type="match status" value="1"/>
</dbReference>
<reference evidence="5" key="1">
    <citation type="journal article" date="2023" name="G3 (Bethesda)">
        <title>Whole genome assemblies of Zophobas morio and Tenebrio molitor.</title>
        <authorList>
            <person name="Kaur S."/>
            <person name="Stinson S.A."/>
            <person name="diCenzo G.C."/>
        </authorList>
    </citation>
    <scope>NUCLEOTIDE SEQUENCE</scope>
    <source>
        <strain evidence="5">QUZm001</strain>
    </source>
</reference>
<dbReference type="SUPFAM" id="SSF53756">
    <property type="entry name" value="UDP-Glycosyltransferase/glycogen phosphorylase"/>
    <property type="match status" value="1"/>
</dbReference>
<dbReference type="GO" id="GO:0008194">
    <property type="term" value="F:UDP-glycosyltransferase activity"/>
    <property type="evidence" value="ECO:0007669"/>
    <property type="project" value="InterPro"/>
</dbReference>
<evidence type="ECO:0000256" key="3">
    <source>
        <dbReference type="ARBA" id="ARBA00022679"/>
    </source>
</evidence>
<keyword evidence="4" id="KW-0472">Membrane</keyword>
<evidence type="ECO:0008006" key="7">
    <source>
        <dbReference type="Google" id="ProtNLM"/>
    </source>
</evidence>
<gene>
    <name evidence="5" type="ORF">Zmor_001953</name>
</gene>
<protein>
    <recommendedName>
        <fullName evidence="7">UDP-glucuronosyltransferase</fullName>
    </recommendedName>
</protein>
<evidence type="ECO:0000313" key="5">
    <source>
        <dbReference type="EMBL" id="KAJ3666514.1"/>
    </source>
</evidence>
<dbReference type="InterPro" id="IPR050271">
    <property type="entry name" value="UDP-glycosyltransferase"/>
</dbReference>
<sequence>MDLADVMYRASLVLLNSHSSTNLAVPYVPNMIDIGGFHVKSPTKLPEDLQEFLDNSKEGVIYFSLGSNLKVKVLWKWEEDVWSGQPPNVRLGKWLPQQDILAHPNLKLFITHSGLLSTIEIIYHGVPVLAIPIAGDQKLNAERVVNQGFGLKLRFADLTEELLLETINELLTNPKYAVNAKKRSEVFHDRMTKPLDTAMYWVEYVIRHGGAPHLRIAGIDLSWYQYFLLDVILIFSVTSVIVLYISLKLINRLLLGCCRRKKQKIKTN</sequence>
<keyword evidence="2" id="KW-0328">Glycosyltransferase</keyword>
<dbReference type="CDD" id="cd03784">
    <property type="entry name" value="GT1_Gtf-like"/>
    <property type="match status" value="1"/>
</dbReference>
<accession>A0AA38J590</accession>
<name>A0AA38J590_9CUCU</name>
<dbReference type="EMBL" id="JALNTZ010000001">
    <property type="protein sequence ID" value="KAJ3666514.1"/>
    <property type="molecule type" value="Genomic_DNA"/>
</dbReference>
<dbReference type="PANTHER" id="PTHR48043:SF159">
    <property type="entry name" value="EG:EG0003.4 PROTEIN-RELATED"/>
    <property type="match status" value="1"/>
</dbReference>
<keyword evidence="4" id="KW-1133">Transmembrane helix</keyword>
<keyword evidence="4" id="KW-0812">Transmembrane</keyword>
<feature type="transmembrane region" description="Helical" evidence="4">
    <location>
        <begin position="223"/>
        <end position="245"/>
    </location>
</feature>
<proteinExistence type="inferred from homology"/>
<evidence type="ECO:0000256" key="1">
    <source>
        <dbReference type="ARBA" id="ARBA00009995"/>
    </source>
</evidence>
<comment type="similarity">
    <text evidence="1">Belongs to the UDP-glycosyltransferase family.</text>
</comment>
<comment type="caution">
    <text evidence="5">The sequence shown here is derived from an EMBL/GenBank/DDBJ whole genome shotgun (WGS) entry which is preliminary data.</text>
</comment>
<dbReference type="Proteomes" id="UP001168821">
    <property type="component" value="Unassembled WGS sequence"/>
</dbReference>